<protein>
    <submittedName>
        <fullName evidence="2">Uncharacterized protein</fullName>
    </submittedName>
</protein>
<reference evidence="2 3" key="1">
    <citation type="journal article" date="2008" name="Int. J. Syst. Evol. Microbiol.">
        <title>Leifsonia pindariensis sp. nov., isolated from the Pindari glacier of the Indian Himalayas, and emended description of the genus Leifsonia.</title>
        <authorList>
            <person name="Reddy G.S."/>
            <person name="Prabagaran S.R."/>
            <person name="Shivaji S."/>
        </authorList>
    </citation>
    <scope>NUCLEOTIDE SEQUENCE [LARGE SCALE GENOMIC DNA]</scope>
    <source>
        <strain evidence="2 3">PON 10</strain>
    </source>
</reference>
<sequence length="226" mass="23334">MTATPTPKPRSRDRKVGLAIVAAIVLAVGAVSAGYAVGAMPPSDAASAGANPSETPERPAPETSTPVAPEPSAAPVSLVPTTCAGIYGTDWSAQMSGLVLNPAWINEPGQPAVFGSADDTLIAVLQAADPLSCRWGSEAGGGDRFLVTNVTSLSGSQPADVLARLAELGLSCYDELGGTRCIIEATDDNGFSGESHFVRGEVWIATRWMNIAPDGYTHDIVNTLWK</sequence>
<feature type="compositionally biased region" description="Low complexity" evidence="1">
    <location>
        <begin position="64"/>
        <end position="75"/>
    </location>
</feature>
<proteinExistence type="predicted"/>
<dbReference type="RefSeq" id="WP_104474270.1">
    <property type="nucleotide sequence ID" value="NZ_MPZN01000005.1"/>
</dbReference>
<dbReference type="EMBL" id="MPZN01000005">
    <property type="protein sequence ID" value="PPL20060.1"/>
    <property type="molecule type" value="Genomic_DNA"/>
</dbReference>
<keyword evidence="3" id="KW-1185">Reference proteome</keyword>
<evidence type="ECO:0000256" key="1">
    <source>
        <dbReference type="SAM" id="MobiDB-lite"/>
    </source>
</evidence>
<evidence type="ECO:0000313" key="3">
    <source>
        <dbReference type="Proteomes" id="UP000237755"/>
    </source>
</evidence>
<dbReference type="Proteomes" id="UP000237755">
    <property type="component" value="Unassembled WGS sequence"/>
</dbReference>
<organism evidence="2 3">
    <name type="scientific">Microterricola pindariensis</name>
    <dbReference type="NCBI Taxonomy" id="478010"/>
    <lineage>
        <taxon>Bacteria</taxon>
        <taxon>Bacillati</taxon>
        <taxon>Actinomycetota</taxon>
        <taxon>Actinomycetes</taxon>
        <taxon>Micrococcales</taxon>
        <taxon>Microbacteriaceae</taxon>
        <taxon>Microterricola</taxon>
    </lineage>
</organism>
<feature type="region of interest" description="Disordered" evidence="1">
    <location>
        <begin position="43"/>
        <end position="75"/>
    </location>
</feature>
<comment type="caution">
    <text evidence="2">The sequence shown here is derived from an EMBL/GenBank/DDBJ whole genome shotgun (WGS) entry which is preliminary data.</text>
</comment>
<accession>A0ABX5AZU3</accession>
<name>A0ABX5AZU3_9MICO</name>
<evidence type="ECO:0000313" key="2">
    <source>
        <dbReference type="EMBL" id="PPL20060.1"/>
    </source>
</evidence>
<gene>
    <name evidence="2" type="ORF">GY24_02855</name>
</gene>